<dbReference type="CDD" id="cd14833">
    <property type="entry name" value="AP2_sigma"/>
    <property type="match status" value="1"/>
</dbReference>
<evidence type="ECO:0000256" key="2">
    <source>
        <dbReference type="ARBA" id="ARBA00004277"/>
    </source>
</evidence>
<comment type="similarity">
    <text evidence="3 10">Belongs to the adaptor complexes small subunit family.</text>
</comment>
<evidence type="ECO:0000256" key="1">
    <source>
        <dbReference type="ARBA" id="ARBA00004236"/>
    </source>
</evidence>
<dbReference type="PANTHER" id="PTHR11753">
    <property type="entry name" value="ADAPTOR COMPLEXES SMALL SUBUNIT FAMILY"/>
    <property type="match status" value="1"/>
</dbReference>
<evidence type="ECO:0000256" key="8">
    <source>
        <dbReference type="ARBA" id="ARBA00023136"/>
    </source>
</evidence>
<comment type="subcellular location">
    <subcellularLocation>
        <location evidence="1">Cell membrane</location>
    </subcellularLocation>
    <subcellularLocation>
        <location evidence="2">Membrane</location>
        <location evidence="2">Coated pit</location>
        <topology evidence="2">Peripheral membrane protein</topology>
        <orientation evidence="2">Cytoplasmic side</orientation>
    </subcellularLocation>
</comment>
<dbReference type="EMBL" id="HBIK01039939">
    <property type="protein sequence ID" value="CAE0393806.1"/>
    <property type="molecule type" value="Transcribed_RNA"/>
</dbReference>
<dbReference type="InterPro" id="IPR011012">
    <property type="entry name" value="Longin-like_dom_sf"/>
</dbReference>
<evidence type="ECO:0000256" key="9">
    <source>
        <dbReference type="ARBA" id="ARBA00023176"/>
    </source>
</evidence>
<evidence type="ECO:0000256" key="5">
    <source>
        <dbReference type="ARBA" id="ARBA00022475"/>
    </source>
</evidence>
<name>A0A7S3KUU5_EUPCR</name>
<dbReference type="GO" id="GO:0072583">
    <property type="term" value="P:clathrin-dependent endocytosis"/>
    <property type="evidence" value="ECO:0007669"/>
    <property type="project" value="InterPro"/>
</dbReference>
<dbReference type="Gene3D" id="3.30.450.60">
    <property type="match status" value="1"/>
</dbReference>
<keyword evidence="7 10" id="KW-0653">Protein transport</keyword>
<dbReference type="GO" id="GO:0035615">
    <property type="term" value="F:clathrin adaptor activity"/>
    <property type="evidence" value="ECO:0007669"/>
    <property type="project" value="InterPro"/>
</dbReference>
<keyword evidence="4 10" id="KW-0813">Transport</keyword>
<dbReference type="FunFam" id="3.30.450.60:FF:000010">
    <property type="entry name" value="AP complex subunit sigma"/>
    <property type="match status" value="1"/>
</dbReference>
<dbReference type="PIRSF" id="PIRSF015588">
    <property type="entry name" value="AP_complex_sigma"/>
    <property type="match status" value="1"/>
</dbReference>
<dbReference type="InterPro" id="IPR027156">
    <property type="entry name" value="APS2"/>
</dbReference>
<keyword evidence="5" id="KW-1003">Cell membrane</keyword>
<dbReference type="GO" id="GO:0006886">
    <property type="term" value="P:intracellular protein transport"/>
    <property type="evidence" value="ECO:0007669"/>
    <property type="project" value="UniProtKB-UniRule"/>
</dbReference>
<dbReference type="SUPFAM" id="SSF64356">
    <property type="entry name" value="SNARE-like"/>
    <property type="match status" value="1"/>
</dbReference>
<dbReference type="InterPro" id="IPR016635">
    <property type="entry name" value="AP_complex_ssu"/>
</dbReference>
<gene>
    <name evidence="12" type="ORF">ECRA1380_LOCUS18786</name>
</gene>
<evidence type="ECO:0000256" key="6">
    <source>
        <dbReference type="ARBA" id="ARBA00022583"/>
    </source>
</evidence>
<organism evidence="12">
    <name type="scientific">Euplotes crassus</name>
    <dbReference type="NCBI Taxonomy" id="5936"/>
    <lineage>
        <taxon>Eukaryota</taxon>
        <taxon>Sar</taxon>
        <taxon>Alveolata</taxon>
        <taxon>Ciliophora</taxon>
        <taxon>Intramacronucleata</taxon>
        <taxon>Spirotrichea</taxon>
        <taxon>Hypotrichia</taxon>
        <taxon>Euplotida</taxon>
        <taxon>Euplotidae</taxon>
        <taxon>Moneuplotes</taxon>
    </lineage>
</organism>
<evidence type="ECO:0000256" key="7">
    <source>
        <dbReference type="ARBA" id="ARBA00022927"/>
    </source>
</evidence>
<keyword evidence="6" id="KW-0254">Endocytosis</keyword>
<keyword evidence="8 10" id="KW-0472">Membrane</keyword>
<evidence type="ECO:0000256" key="10">
    <source>
        <dbReference type="PIRNR" id="PIRNR015588"/>
    </source>
</evidence>
<evidence type="ECO:0000313" key="12">
    <source>
        <dbReference type="EMBL" id="CAE0393806.1"/>
    </source>
</evidence>
<evidence type="ECO:0000259" key="11">
    <source>
        <dbReference type="Pfam" id="PF01217"/>
    </source>
</evidence>
<feature type="domain" description="AP complex mu/sigma subunit" evidence="11">
    <location>
        <begin position="1"/>
        <end position="140"/>
    </location>
</feature>
<proteinExistence type="inferred from homology"/>
<dbReference type="GO" id="GO:0030122">
    <property type="term" value="C:AP-2 adaptor complex"/>
    <property type="evidence" value="ECO:0007669"/>
    <property type="project" value="InterPro"/>
</dbReference>
<dbReference type="Pfam" id="PF01217">
    <property type="entry name" value="Clat_adaptor_s"/>
    <property type="match status" value="1"/>
</dbReference>
<dbReference type="AlphaFoldDB" id="A0A7S3KUU5"/>
<protein>
    <recommendedName>
        <fullName evidence="10">AP complex subunit sigma</fullName>
    </recommendedName>
</protein>
<sequence>MIRFILLQNRQGKTRLSRWYVPYESDNQKRKIEKEVHRMIVSRDKKQTNFLEFRNHKIVYRRYASLYFTLCIDEMDSELAMLEFIHLFVEVLDQYFGNVCELDLVFNFYKVYQILDEMIIGGECMETSKRVILEALRNADYY</sequence>
<dbReference type="InterPro" id="IPR022775">
    <property type="entry name" value="AP_mu_sigma_su"/>
</dbReference>
<dbReference type="InterPro" id="IPR000804">
    <property type="entry name" value="Clathrin_sm-chain_CS"/>
</dbReference>
<dbReference type="PROSITE" id="PS00989">
    <property type="entry name" value="CLAT_ADAPTOR_S"/>
    <property type="match status" value="1"/>
</dbReference>
<evidence type="ECO:0000256" key="4">
    <source>
        <dbReference type="ARBA" id="ARBA00022448"/>
    </source>
</evidence>
<evidence type="ECO:0000256" key="3">
    <source>
        <dbReference type="ARBA" id="ARBA00006972"/>
    </source>
</evidence>
<accession>A0A7S3KUU5</accession>
<reference evidence="12" key="1">
    <citation type="submission" date="2021-01" db="EMBL/GenBank/DDBJ databases">
        <authorList>
            <person name="Corre E."/>
            <person name="Pelletier E."/>
            <person name="Niang G."/>
            <person name="Scheremetjew M."/>
            <person name="Finn R."/>
            <person name="Kale V."/>
            <person name="Holt S."/>
            <person name="Cochrane G."/>
            <person name="Meng A."/>
            <person name="Brown T."/>
            <person name="Cohen L."/>
        </authorList>
    </citation>
    <scope>NUCLEOTIDE SEQUENCE</scope>
    <source>
        <strain evidence="12">CT5</strain>
    </source>
</reference>
<keyword evidence="9" id="KW-0168">Coated pit</keyword>